<dbReference type="PANTHER" id="PTHR33755">
    <property type="entry name" value="TOXIN PARE1-RELATED"/>
    <property type="match status" value="1"/>
</dbReference>
<evidence type="ECO:0000256" key="1">
    <source>
        <dbReference type="ARBA" id="ARBA00006226"/>
    </source>
</evidence>
<dbReference type="InterPro" id="IPR007712">
    <property type="entry name" value="RelE/ParE_toxin"/>
</dbReference>
<dbReference type="InterPro" id="IPR028344">
    <property type="entry name" value="ParE1/4"/>
</dbReference>
<name>A0A8J6P446_9BACT</name>
<accession>A0A8J6P446</accession>
<keyword evidence="2" id="KW-1277">Toxin-antitoxin system</keyword>
<dbReference type="Gene3D" id="3.30.2310.20">
    <property type="entry name" value="RelE-like"/>
    <property type="match status" value="1"/>
</dbReference>
<dbReference type="Pfam" id="PF05016">
    <property type="entry name" value="ParE_toxin"/>
    <property type="match status" value="1"/>
</dbReference>
<dbReference type="PIRSF" id="PIRSF029218">
    <property type="entry name" value="ParE"/>
    <property type="match status" value="1"/>
</dbReference>
<comment type="similarity">
    <text evidence="1 3">Belongs to the RelE toxin family.</text>
</comment>
<comment type="caution">
    <text evidence="4">The sequence shown here is derived from an EMBL/GenBank/DDBJ whole genome shotgun (WGS) entry which is preliminary data.</text>
</comment>
<dbReference type="EMBL" id="JACNIG010000423">
    <property type="protein sequence ID" value="MBC8434358.1"/>
    <property type="molecule type" value="Genomic_DNA"/>
</dbReference>
<gene>
    <name evidence="4" type="ORF">H8D96_20815</name>
</gene>
<sequence length="100" mass="12029">MRMAKYRLTNQAVKDLESIWSFTYKKWSLEQADRYYNLVIDEIEFIAANALSGRSMDHIRQGYRATIVKSHIIFYKISNEKTIEIVRILHQRMDVKNRMK</sequence>
<dbReference type="PANTHER" id="PTHR33755:SF9">
    <property type="entry name" value="TOXIN PARE1"/>
    <property type="match status" value="1"/>
</dbReference>
<organism evidence="4 5">
    <name type="scientific">Candidatus Desulfatibia vada</name>
    <dbReference type="NCBI Taxonomy" id="2841696"/>
    <lineage>
        <taxon>Bacteria</taxon>
        <taxon>Pseudomonadati</taxon>
        <taxon>Thermodesulfobacteriota</taxon>
        <taxon>Desulfobacteria</taxon>
        <taxon>Desulfobacterales</taxon>
        <taxon>Desulfobacterales incertae sedis</taxon>
        <taxon>Candidatus Desulfatibia</taxon>
    </lineage>
</organism>
<dbReference type="InterPro" id="IPR035093">
    <property type="entry name" value="RelE/ParE_toxin_dom_sf"/>
</dbReference>
<proteinExistence type="inferred from homology"/>
<protein>
    <recommendedName>
        <fullName evidence="3">Toxin</fullName>
    </recommendedName>
</protein>
<dbReference type="Proteomes" id="UP000605201">
    <property type="component" value="Unassembled WGS sequence"/>
</dbReference>
<dbReference type="InterPro" id="IPR051803">
    <property type="entry name" value="TA_system_RelE-like_toxin"/>
</dbReference>
<evidence type="ECO:0000313" key="4">
    <source>
        <dbReference type="EMBL" id="MBC8434358.1"/>
    </source>
</evidence>
<evidence type="ECO:0000256" key="3">
    <source>
        <dbReference type="PIRNR" id="PIRNR029218"/>
    </source>
</evidence>
<reference evidence="4 5" key="1">
    <citation type="submission" date="2020-08" db="EMBL/GenBank/DDBJ databases">
        <title>Bridging the membrane lipid divide: bacteria of the FCB group superphylum have the potential to synthesize archaeal ether lipids.</title>
        <authorList>
            <person name="Villanueva L."/>
            <person name="Von Meijenfeldt F.A.B."/>
            <person name="Westbye A.B."/>
            <person name="Yadav S."/>
            <person name="Hopmans E.C."/>
            <person name="Dutilh B.E."/>
            <person name="Sinninghe Damste J.S."/>
        </authorList>
    </citation>
    <scope>NUCLEOTIDE SEQUENCE [LARGE SCALE GENOMIC DNA]</scope>
    <source>
        <strain evidence="4">NIOZ-UU17</strain>
    </source>
</reference>
<dbReference type="AlphaFoldDB" id="A0A8J6P446"/>
<evidence type="ECO:0000313" key="5">
    <source>
        <dbReference type="Proteomes" id="UP000605201"/>
    </source>
</evidence>
<evidence type="ECO:0000256" key="2">
    <source>
        <dbReference type="ARBA" id="ARBA00022649"/>
    </source>
</evidence>